<feature type="domain" description="DUF6471" evidence="1">
    <location>
        <begin position="85"/>
        <end position="140"/>
    </location>
</feature>
<reference evidence="2" key="1">
    <citation type="journal article" date="2023" name="Front. Microbiol.">
        <title>Ralstonia chuxiongensis sp. nov., Ralstonia mojiangensis sp. nov., and Ralstonia soli sp. nov., isolated from tobacco fields, are three novel species in the family Burkholderiaceae.</title>
        <authorList>
            <person name="Lu C.H."/>
            <person name="Zhang Y.Y."/>
            <person name="Jiang N."/>
            <person name="Chen W."/>
            <person name="Shao X."/>
            <person name="Zhao Z.M."/>
            <person name="Lu W.L."/>
            <person name="Hu X."/>
            <person name="Xi Y.X."/>
            <person name="Zou S.Y."/>
            <person name="Wei Q.J."/>
            <person name="Lin Z.L."/>
            <person name="Gong L."/>
            <person name="Gai X.T."/>
            <person name="Zhang L.Q."/>
            <person name="Li J.Y."/>
            <person name="Jin Y."/>
            <person name="Xia Z.Y."/>
        </authorList>
    </citation>
    <scope>NUCLEOTIDE SEQUENCE</scope>
    <source>
        <strain evidence="2">22TCCZM01-4</strain>
    </source>
</reference>
<protein>
    <submittedName>
        <fullName evidence="2">DUF6471 domain-containing protein</fullName>
    </submittedName>
</protein>
<dbReference type="RefSeq" id="WP_260800122.1">
    <property type="nucleotide sequence ID" value="NZ_JAOCQJ010000004.1"/>
</dbReference>
<organism evidence="2 3">
    <name type="scientific">Ralstonia mojiangensis</name>
    <dbReference type="NCBI Taxonomy" id="2953895"/>
    <lineage>
        <taxon>Bacteria</taxon>
        <taxon>Pseudomonadati</taxon>
        <taxon>Pseudomonadota</taxon>
        <taxon>Betaproteobacteria</taxon>
        <taxon>Burkholderiales</taxon>
        <taxon>Burkholderiaceae</taxon>
        <taxon>Ralstonia</taxon>
    </lineage>
</organism>
<feature type="domain" description="DUF6471" evidence="1">
    <location>
        <begin position="8"/>
        <end position="70"/>
    </location>
</feature>
<sequence length="165" mass="18428">MAHVDTPWTRLASRTARGLLARKGATYESLAEALCAMGVPESVRGAESKIQRGSFRFSFFIQILKALDSEYPAQWEPYLETDDSWETAAARILRHELDAGDIDIHTFAVRLSEMDISIEAETLESLVSLGEFPFSLVLQLSSFAPVSQLCRFVDQKDIEQTAGIR</sequence>
<gene>
    <name evidence="2" type="ORF">N5I87_15475</name>
</gene>
<evidence type="ECO:0000259" key="1">
    <source>
        <dbReference type="Pfam" id="PF20075"/>
    </source>
</evidence>
<dbReference type="AlphaFoldDB" id="A0AAE3I691"/>
<evidence type="ECO:0000313" key="2">
    <source>
        <dbReference type="EMBL" id="MCT7317408.1"/>
    </source>
</evidence>
<dbReference type="EMBL" id="JAOCQJ010000004">
    <property type="protein sequence ID" value="MCT7317408.1"/>
    <property type="molecule type" value="Genomic_DNA"/>
</dbReference>
<accession>A0AAE3I691</accession>
<dbReference type="InterPro" id="IPR045526">
    <property type="entry name" value="DUF6471"/>
</dbReference>
<comment type="caution">
    <text evidence="2">The sequence shown here is derived from an EMBL/GenBank/DDBJ whole genome shotgun (WGS) entry which is preliminary data.</text>
</comment>
<dbReference type="Proteomes" id="UP001164374">
    <property type="component" value="Unassembled WGS sequence"/>
</dbReference>
<evidence type="ECO:0000313" key="3">
    <source>
        <dbReference type="Proteomes" id="UP001164374"/>
    </source>
</evidence>
<reference evidence="2" key="2">
    <citation type="submission" date="2023-02" db="EMBL/GenBank/DDBJ databases">
        <authorList>
            <person name="Lu C.-H."/>
        </authorList>
    </citation>
    <scope>NUCLEOTIDE SEQUENCE</scope>
    <source>
        <strain evidence="2">22TCCZM01-4</strain>
    </source>
</reference>
<dbReference type="Pfam" id="PF20075">
    <property type="entry name" value="DUF6471"/>
    <property type="match status" value="2"/>
</dbReference>
<name>A0AAE3I691_9RALS</name>
<proteinExistence type="predicted"/>